<dbReference type="EMBL" id="CP007243">
    <property type="protein sequence ID" value="AIA30339.1"/>
    <property type="molecule type" value="Genomic_DNA"/>
</dbReference>
<dbReference type="AlphaFoldDB" id="A0A059XP69"/>
<comment type="subcellular location">
    <subcellularLocation>
        <location evidence="2">Cytoplasm</location>
    </subcellularLocation>
</comment>
<feature type="region of interest" description="Disordered" evidence="3">
    <location>
        <begin position="98"/>
        <end position="131"/>
    </location>
</feature>
<dbReference type="GO" id="GO:0030490">
    <property type="term" value="P:maturation of SSU-rRNA"/>
    <property type="evidence" value="ECO:0007669"/>
    <property type="project" value="UniProtKB-UniRule"/>
</dbReference>
<comment type="subunit">
    <text evidence="2">Monomer. Binds 30S ribosomal subunits, but not 50S ribosomal subunits or 70S ribosomes.</text>
</comment>
<evidence type="ECO:0000313" key="5">
    <source>
        <dbReference type="Proteomes" id="UP000027059"/>
    </source>
</evidence>
<proteinExistence type="inferred from homology"/>
<dbReference type="OrthoDB" id="307788at2"/>
<protein>
    <recommendedName>
        <fullName evidence="2">Ribosome-binding factor A</fullName>
    </recommendedName>
</protein>
<sequence>MKPVYRRADRVSSEIREIVALVLSRFSAEPALGRLTILYVNLPDDLKVARIHYSVFPGEDPLYYGRLLTRHKGLIRKEVGKLLRMKWIPDIEFLPSPEIANSDSQSDFLVRQTDKNKKNTSSLMDELEGEQ</sequence>
<comment type="similarity">
    <text evidence="2">Belongs to the RbfA family.</text>
</comment>
<dbReference type="InterPro" id="IPR023799">
    <property type="entry name" value="RbfA_dom_sf"/>
</dbReference>
<dbReference type="SUPFAM" id="SSF89919">
    <property type="entry name" value="Ribosome-binding factor A, RbfA"/>
    <property type="match status" value="1"/>
</dbReference>
<evidence type="ECO:0000256" key="2">
    <source>
        <dbReference type="HAMAP-Rule" id="MF_00003"/>
    </source>
</evidence>
<reference evidence="4 5" key="2">
    <citation type="journal article" date="2015" name="Biomed. Res. Int.">
        <title>Effects of Arsenite Resistance on the Growth and Functional Gene Expression of Leptospirillum ferriphilum and Acidithiobacillus thiooxidans in Pure Culture and Coculture.</title>
        <authorList>
            <person name="Jiang H."/>
            <person name="Liang Y."/>
            <person name="Yin H."/>
            <person name="Xiao Y."/>
            <person name="Guo X."/>
            <person name="Xu Y."/>
            <person name="Hu Q."/>
            <person name="Liu H."/>
            <person name="Liu X."/>
        </authorList>
    </citation>
    <scope>NUCLEOTIDE SEQUENCE [LARGE SCALE GENOMIC DNA]</scope>
    <source>
        <strain evidence="4 5">YSK</strain>
    </source>
</reference>
<dbReference type="HOGENOM" id="CLU_1924959_0_0_0"/>
<keyword evidence="5" id="KW-1185">Reference proteome</keyword>
<evidence type="ECO:0000256" key="1">
    <source>
        <dbReference type="ARBA" id="ARBA00022517"/>
    </source>
</evidence>
<name>A0A059XP69_9BACT</name>
<reference evidence="5" key="1">
    <citation type="submission" date="2014-02" db="EMBL/GenBank/DDBJ databases">
        <title>Complete genome sequence and comparative genomic analysis of the nitrogen-fixing bacterium Leptospirillum ferriphilum YSK.</title>
        <authorList>
            <person name="Guo X."/>
            <person name="Yin H."/>
            <person name="Liang Y."/>
            <person name="Hu Q."/>
            <person name="Ma L."/>
            <person name="Xiao Y."/>
            <person name="Zhang X."/>
            <person name="Qiu G."/>
            <person name="Liu X."/>
        </authorList>
    </citation>
    <scope>NUCLEOTIDE SEQUENCE [LARGE SCALE GENOMIC DNA]</scope>
    <source>
        <strain evidence="5">YSK</strain>
    </source>
</reference>
<organism evidence="4 5">
    <name type="scientific">Leptospirillum ferriphilum YSK</name>
    <dbReference type="NCBI Taxonomy" id="1441628"/>
    <lineage>
        <taxon>Bacteria</taxon>
        <taxon>Pseudomonadati</taxon>
        <taxon>Nitrospirota</taxon>
        <taxon>Nitrospiria</taxon>
        <taxon>Nitrospirales</taxon>
        <taxon>Nitrospiraceae</taxon>
        <taxon>Leptospirillum</taxon>
    </lineage>
</organism>
<dbReference type="InterPro" id="IPR000238">
    <property type="entry name" value="RbfA"/>
</dbReference>
<dbReference type="Proteomes" id="UP000027059">
    <property type="component" value="Chromosome"/>
</dbReference>
<dbReference type="RefSeq" id="WP_014960799.1">
    <property type="nucleotide sequence ID" value="NZ_CP007243.1"/>
</dbReference>
<accession>A0A059XP69</accession>
<keyword evidence="2" id="KW-0963">Cytoplasm</keyword>
<gene>
    <name evidence="2" type="primary">rbfA</name>
    <name evidence="4" type="ORF">Y981_04835</name>
</gene>
<evidence type="ECO:0000313" key="4">
    <source>
        <dbReference type="EMBL" id="AIA30339.1"/>
    </source>
</evidence>
<keyword evidence="1 2" id="KW-0690">Ribosome biogenesis</keyword>
<dbReference type="Gene3D" id="3.30.300.20">
    <property type="match status" value="1"/>
</dbReference>
<dbReference type="GO" id="GO:0005737">
    <property type="term" value="C:cytoplasm"/>
    <property type="evidence" value="ECO:0007669"/>
    <property type="project" value="UniProtKB-SubCell"/>
</dbReference>
<dbReference type="InterPro" id="IPR015946">
    <property type="entry name" value="KH_dom-like_a/b"/>
</dbReference>
<comment type="function">
    <text evidence="2">One of several proteins that assist in the late maturation steps of the functional core of the 30S ribosomal subunit. Associates with free 30S ribosomal subunits (but not with 30S subunits that are part of 70S ribosomes or polysomes). Required for efficient processing of 16S rRNA. May interact with the 5'-terminal helix region of 16S rRNA.</text>
</comment>
<dbReference type="Pfam" id="PF02033">
    <property type="entry name" value="RBFA"/>
    <property type="match status" value="1"/>
</dbReference>
<dbReference type="HAMAP" id="MF_00003">
    <property type="entry name" value="RbfA"/>
    <property type="match status" value="1"/>
</dbReference>
<dbReference type="KEGG" id="lfp:Y981_04835"/>
<evidence type="ECO:0000256" key="3">
    <source>
        <dbReference type="SAM" id="MobiDB-lite"/>
    </source>
</evidence>